<evidence type="ECO:0000259" key="7">
    <source>
        <dbReference type="PROSITE" id="PS51710"/>
    </source>
</evidence>
<evidence type="ECO:0000256" key="3">
    <source>
        <dbReference type="ARBA" id="ARBA00022741"/>
    </source>
</evidence>
<dbReference type="SUPFAM" id="SSF81271">
    <property type="entry name" value="TGS-like"/>
    <property type="match status" value="1"/>
</dbReference>
<dbReference type="AlphaFoldDB" id="A0A0F9UF33"/>
<dbReference type="Pfam" id="PF06071">
    <property type="entry name" value="YchF-GTPase_C"/>
    <property type="match status" value="1"/>
</dbReference>
<dbReference type="SUPFAM" id="SSF52540">
    <property type="entry name" value="P-loop containing nucleoside triphosphate hydrolases"/>
    <property type="match status" value="1"/>
</dbReference>
<dbReference type="PROSITE" id="PS51710">
    <property type="entry name" value="G_OBG"/>
    <property type="match status" value="1"/>
</dbReference>
<feature type="coiled-coil region" evidence="6">
    <location>
        <begin position="130"/>
        <end position="157"/>
    </location>
</feature>
<organism evidence="9">
    <name type="scientific">marine sediment metagenome</name>
    <dbReference type="NCBI Taxonomy" id="412755"/>
    <lineage>
        <taxon>unclassified sequences</taxon>
        <taxon>metagenomes</taxon>
        <taxon>ecological metagenomes</taxon>
    </lineage>
</organism>
<dbReference type="InterPro" id="IPR031167">
    <property type="entry name" value="G_OBG"/>
</dbReference>
<dbReference type="Gene3D" id="3.40.50.300">
    <property type="entry name" value="P-loop containing nucleotide triphosphate hydrolases"/>
    <property type="match status" value="1"/>
</dbReference>
<dbReference type="InterPro" id="IPR027417">
    <property type="entry name" value="P-loop_NTPase"/>
</dbReference>
<dbReference type="NCBIfam" id="TIGR00092">
    <property type="entry name" value="redox-regulated ATPase YchF"/>
    <property type="match status" value="1"/>
</dbReference>
<dbReference type="InterPro" id="IPR012675">
    <property type="entry name" value="Beta-grasp_dom_sf"/>
</dbReference>
<evidence type="ECO:0000256" key="5">
    <source>
        <dbReference type="ARBA" id="ARBA00022842"/>
    </source>
</evidence>
<dbReference type="FunFam" id="1.10.150.300:FF:000001">
    <property type="entry name" value="Ribosome-binding ATPase YchF"/>
    <property type="match status" value="1"/>
</dbReference>
<dbReference type="InterPro" id="IPR006073">
    <property type="entry name" value="GTP-bd"/>
</dbReference>
<feature type="domain" description="OBG-type G" evidence="7">
    <location>
        <begin position="3"/>
        <end position="246"/>
    </location>
</feature>
<dbReference type="Gene3D" id="1.10.150.300">
    <property type="entry name" value="TGS-like domain"/>
    <property type="match status" value="1"/>
</dbReference>
<reference evidence="9" key="1">
    <citation type="journal article" date="2015" name="Nature">
        <title>Complex archaea that bridge the gap between prokaryotes and eukaryotes.</title>
        <authorList>
            <person name="Spang A."/>
            <person name="Saw J.H."/>
            <person name="Jorgensen S.L."/>
            <person name="Zaremba-Niedzwiedzka K."/>
            <person name="Martijn J."/>
            <person name="Lind A.E."/>
            <person name="van Eijk R."/>
            <person name="Schleper C."/>
            <person name="Guy L."/>
            <person name="Ettema T.J."/>
        </authorList>
    </citation>
    <scope>NUCLEOTIDE SEQUENCE</scope>
</reference>
<dbReference type="PANTHER" id="PTHR23305:SF18">
    <property type="entry name" value="OBG-TYPE G DOMAIN-CONTAINING PROTEIN"/>
    <property type="match status" value="1"/>
</dbReference>
<dbReference type="Gene3D" id="3.10.20.30">
    <property type="match status" value="1"/>
</dbReference>
<feature type="domain" description="TGS" evidence="8">
    <location>
        <begin position="263"/>
        <end position="347"/>
    </location>
</feature>
<dbReference type="GO" id="GO:0005525">
    <property type="term" value="F:GTP binding"/>
    <property type="evidence" value="ECO:0007669"/>
    <property type="project" value="InterPro"/>
</dbReference>
<dbReference type="EMBL" id="LAZR01000100">
    <property type="protein sequence ID" value="KKN91795.1"/>
    <property type="molecule type" value="Genomic_DNA"/>
</dbReference>
<dbReference type="InterPro" id="IPR012676">
    <property type="entry name" value="TGS-like"/>
</dbReference>
<evidence type="ECO:0000256" key="1">
    <source>
        <dbReference type="ARBA" id="ARBA00001946"/>
    </source>
</evidence>
<dbReference type="Pfam" id="PF01926">
    <property type="entry name" value="MMR_HSR1"/>
    <property type="match status" value="1"/>
</dbReference>
<dbReference type="PRINTS" id="PR00326">
    <property type="entry name" value="GTP1OBG"/>
</dbReference>
<evidence type="ECO:0008006" key="10">
    <source>
        <dbReference type="Google" id="ProtNLM"/>
    </source>
</evidence>
<dbReference type="GO" id="GO:0046872">
    <property type="term" value="F:metal ion binding"/>
    <property type="evidence" value="ECO:0007669"/>
    <property type="project" value="UniProtKB-KW"/>
</dbReference>
<dbReference type="InterPro" id="IPR023192">
    <property type="entry name" value="TGS-like_dom_sf"/>
</dbReference>
<comment type="cofactor">
    <cofactor evidence="1">
        <name>Mg(2+)</name>
        <dbReference type="ChEBI" id="CHEBI:18420"/>
    </cofactor>
</comment>
<dbReference type="InterPro" id="IPR013029">
    <property type="entry name" value="YchF_C"/>
</dbReference>
<name>A0A0F9UF33_9ZZZZ</name>
<evidence type="ECO:0000259" key="8">
    <source>
        <dbReference type="PROSITE" id="PS51880"/>
    </source>
</evidence>
<accession>A0A0F9UF33</accession>
<evidence type="ECO:0000313" key="9">
    <source>
        <dbReference type="EMBL" id="KKN91795.1"/>
    </source>
</evidence>
<evidence type="ECO:0000256" key="6">
    <source>
        <dbReference type="SAM" id="Coils"/>
    </source>
</evidence>
<dbReference type="GO" id="GO:0005524">
    <property type="term" value="F:ATP binding"/>
    <property type="evidence" value="ECO:0007669"/>
    <property type="project" value="UniProtKB-KW"/>
</dbReference>
<gene>
    <name evidence="9" type="ORF">LCGC14_0214680</name>
</gene>
<keyword evidence="6" id="KW-0175">Coiled coil</keyword>
<comment type="caution">
    <text evidence="9">The sequence shown here is derived from an EMBL/GenBank/DDBJ whole genome shotgun (WGS) entry which is preliminary data.</text>
</comment>
<keyword evidence="4" id="KW-0067">ATP-binding</keyword>
<proteinExistence type="predicted"/>
<dbReference type="FunFam" id="3.10.20.30:FF:000029">
    <property type="entry name" value="Obg-like ATPase 1"/>
    <property type="match status" value="1"/>
</dbReference>
<evidence type="ECO:0000256" key="2">
    <source>
        <dbReference type="ARBA" id="ARBA00022723"/>
    </source>
</evidence>
<keyword evidence="5" id="KW-0460">Magnesium</keyword>
<evidence type="ECO:0000256" key="4">
    <source>
        <dbReference type="ARBA" id="ARBA00022840"/>
    </source>
</evidence>
<dbReference type="InterPro" id="IPR004396">
    <property type="entry name" value="ATPase_YchF/OLA1"/>
</dbReference>
<dbReference type="GO" id="GO:0005737">
    <property type="term" value="C:cytoplasm"/>
    <property type="evidence" value="ECO:0007669"/>
    <property type="project" value="TreeGrafter"/>
</dbReference>
<dbReference type="InterPro" id="IPR004095">
    <property type="entry name" value="TGS"/>
</dbReference>
<dbReference type="GO" id="GO:0016887">
    <property type="term" value="F:ATP hydrolysis activity"/>
    <property type="evidence" value="ECO:0007669"/>
    <property type="project" value="InterPro"/>
</dbReference>
<keyword evidence="2" id="KW-0479">Metal-binding</keyword>
<sequence length="347" mass="39208">MSFSVGIVGLPNVGKSTLFKALTKKQVDIASYPFTTIDPNVGVVAVPDERLKKIAEVIKPEKITPTIIDFIDIAGLVRGAHKGEGLGNQFLSHIRNCDLILEVVRDFKGEEVEHVEGEINPQEDIETIGTELLMKDLETVENLLKKIEKDLKFGDKKILKRGELFRRIQQPLSQGKLISTLSLSKEEKKEIGEFQFLTLKPIVYILNIDENYKEKSIQNLLPHLAIDLKTEEEISELSESEAKELELKSGVDQLILTCYNTLELITFYTVAGGKEVRAWTLKKGDTVLKAAELVHSDFAKKFIRAEVAEWKVLFKIKSWQKAKELGQIKTAGKDYLVQDKDVIEFKI</sequence>
<keyword evidence="3" id="KW-0547">Nucleotide-binding</keyword>
<dbReference type="PANTHER" id="PTHR23305">
    <property type="entry name" value="OBG GTPASE FAMILY"/>
    <property type="match status" value="1"/>
</dbReference>
<dbReference type="PROSITE" id="PS51880">
    <property type="entry name" value="TGS"/>
    <property type="match status" value="1"/>
</dbReference>
<protein>
    <recommendedName>
        <fullName evidence="10">OBG-type G domain-containing protein</fullName>
    </recommendedName>
</protein>
<dbReference type="PIRSF" id="PIRSF006641">
    <property type="entry name" value="CHP00092"/>
    <property type="match status" value="1"/>
</dbReference>